<keyword evidence="1" id="KW-1133">Transmembrane helix</keyword>
<evidence type="ECO:0000313" key="3">
    <source>
        <dbReference type="EMBL" id="ROR89614.1"/>
    </source>
</evidence>
<dbReference type="InterPro" id="IPR025403">
    <property type="entry name" value="TgpA-like_C"/>
</dbReference>
<keyword evidence="1" id="KW-0812">Transmembrane</keyword>
<name>A0A3N2CQL4_9ACTN</name>
<sequence length="216" mass="22604">MTPVTRATSTLLLDPGPDEARRLLQRELEGSEYREPFLQRVLGWVSDLVGAAAQGGDGLGRAATAGLLLLLVGAAVLALSRLRRDPARSAPAPTVFGEVRLGAAEHRAAARAAYDAARWDDALVEAVRALAAGLVDRGLLDDQAGLTVREVVTAAGRRFAGEQEPLDGLGRRFDEVRYGDRPADEPAARSALDLEGRVAAATPGAAVDGPVSAVPR</sequence>
<proteinExistence type="predicted"/>
<dbReference type="Pfam" id="PF13559">
    <property type="entry name" value="DUF4129"/>
    <property type="match status" value="1"/>
</dbReference>
<dbReference type="RefSeq" id="WP_123388929.1">
    <property type="nucleotide sequence ID" value="NZ_RKHO01000001.1"/>
</dbReference>
<feature type="domain" description="Protein-glutamine gamma-glutamyltransferase-like C-terminal" evidence="2">
    <location>
        <begin position="127"/>
        <end position="193"/>
    </location>
</feature>
<dbReference type="EMBL" id="RKHO01000001">
    <property type="protein sequence ID" value="ROR89614.1"/>
    <property type="molecule type" value="Genomic_DNA"/>
</dbReference>
<evidence type="ECO:0000259" key="2">
    <source>
        <dbReference type="Pfam" id="PF13559"/>
    </source>
</evidence>
<dbReference type="Proteomes" id="UP000281738">
    <property type="component" value="Unassembled WGS sequence"/>
</dbReference>
<accession>A0A3N2CQL4</accession>
<gene>
    <name evidence="3" type="ORF">EDD33_0443</name>
</gene>
<comment type="caution">
    <text evidence="3">The sequence shown here is derived from an EMBL/GenBank/DDBJ whole genome shotgun (WGS) entry which is preliminary data.</text>
</comment>
<keyword evidence="1" id="KW-0472">Membrane</keyword>
<protein>
    <submittedName>
        <fullName evidence="3">Uncharacterized protein DUF4129</fullName>
    </submittedName>
</protein>
<reference evidence="3 4" key="1">
    <citation type="submission" date="2018-11" db="EMBL/GenBank/DDBJ databases">
        <title>Sequencing the genomes of 1000 actinobacteria strains.</title>
        <authorList>
            <person name="Klenk H.-P."/>
        </authorList>
    </citation>
    <scope>NUCLEOTIDE SEQUENCE [LARGE SCALE GENOMIC DNA]</scope>
    <source>
        <strain evidence="3 4">DSM 12652</strain>
    </source>
</reference>
<evidence type="ECO:0000256" key="1">
    <source>
        <dbReference type="SAM" id="Phobius"/>
    </source>
</evidence>
<dbReference type="OrthoDB" id="3389322at2"/>
<organism evidence="3 4">
    <name type="scientific">Nocardioides aurantiacus</name>
    <dbReference type="NCBI Taxonomy" id="86796"/>
    <lineage>
        <taxon>Bacteria</taxon>
        <taxon>Bacillati</taxon>
        <taxon>Actinomycetota</taxon>
        <taxon>Actinomycetes</taxon>
        <taxon>Propionibacteriales</taxon>
        <taxon>Nocardioidaceae</taxon>
        <taxon>Nocardioides</taxon>
    </lineage>
</organism>
<keyword evidence="4" id="KW-1185">Reference proteome</keyword>
<feature type="transmembrane region" description="Helical" evidence="1">
    <location>
        <begin position="58"/>
        <end position="79"/>
    </location>
</feature>
<evidence type="ECO:0000313" key="4">
    <source>
        <dbReference type="Proteomes" id="UP000281738"/>
    </source>
</evidence>
<dbReference type="AlphaFoldDB" id="A0A3N2CQL4"/>